<feature type="compositionally biased region" description="Polar residues" evidence="10">
    <location>
        <begin position="345"/>
        <end position="371"/>
    </location>
</feature>
<dbReference type="PANTHER" id="PTHR31468">
    <property type="entry name" value="1,3-BETA-GLUCANOSYLTRANSFERASE GAS1"/>
    <property type="match status" value="1"/>
</dbReference>
<evidence type="ECO:0000313" key="11">
    <source>
        <dbReference type="EMBL" id="KAK4541144.1"/>
    </source>
</evidence>
<feature type="signal peptide" evidence="9">
    <location>
        <begin position="1"/>
        <end position="19"/>
    </location>
</feature>
<dbReference type="Gene3D" id="3.20.20.80">
    <property type="entry name" value="Glycosidases"/>
    <property type="match status" value="1"/>
</dbReference>
<accession>A0AAV9J7Z1</accession>
<dbReference type="GO" id="GO:0031505">
    <property type="term" value="P:fungal-type cell wall organization"/>
    <property type="evidence" value="ECO:0007669"/>
    <property type="project" value="TreeGrafter"/>
</dbReference>
<keyword evidence="8 9" id="KW-0449">Lipoprotein</keyword>
<feature type="region of interest" description="Disordered" evidence="10">
    <location>
        <begin position="345"/>
        <end position="380"/>
    </location>
</feature>
<comment type="caution">
    <text evidence="11">The sequence shown here is derived from an EMBL/GenBank/DDBJ whole genome shotgun (WGS) entry which is preliminary data.</text>
</comment>
<dbReference type="GO" id="GO:0042124">
    <property type="term" value="F:1,3-beta-glucanosyltransferase activity"/>
    <property type="evidence" value="ECO:0007669"/>
    <property type="project" value="TreeGrafter"/>
</dbReference>
<comment type="subcellular location">
    <subcellularLocation>
        <location evidence="1 9">Cell membrane</location>
        <topology evidence="1 9">Lipid-anchor</topology>
        <topology evidence="1 9">GPI-anchor</topology>
    </subcellularLocation>
</comment>
<dbReference type="Pfam" id="PF03198">
    <property type="entry name" value="Glyco_hydro_72"/>
    <property type="match status" value="1"/>
</dbReference>
<keyword evidence="12" id="KW-1185">Reference proteome</keyword>
<comment type="function">
    <text evidence="9">Splits internally a 1,3-beta-glucan molecule and transfers the newly generated reducing end (the donor) to the non-reducing end of another 1,3-beta-glucan molecule (the acceptor) forming a 1,3-beta linkage, resulting in the elongation of 1,3-beta-glucan chains in the cell wall.</text>
</comment>
<dbReference type="FunFam" id="3.20.20.80:FF:000032">
    <property type="entry name" value="1,3-beta-glucanosyltransferase"/>
    <property type="match status" value="1"/>
</dbReference>
<dbReference type="GO" id="GO:0098552">
    <property type="term" value="C:side of membrane"/>
    <property type="evidence" value="ECO:0007669"/>
    <property type="project" value="UniProtKB-KW"/>
</dbReference>
<proteinExistence type="inferred from homology"/>
<keyword evidence="6 9" id="KW-0472">Membrane</keyword>
<reference evidence="11 12" key="1">
    <citation type="submission" date="2021-11" db="EMBL/GenBank/DDBJ databases">
        <title>Black yeast isolated from Biological Soil Crust.</title>
        <authorList>
            <person name="Kurbessoian T."/>
        </authorList>
    </citation>
    <scope>NUCLEOTIDE SEQUENCE [LARGE SCALE GENOMIC DNA]</scope>
    <source>
        <strain evidence="11 12">CCFEE 5522</strain>
    </source>
</reference>
<gene>
    <name evidence="11" type="primary">GEL1_2</name>
    <name evidence="11" type="ORF">LTR36_008218</name>
</gene>
<dbReference type="EC" id="2.4.1.-" evidence="9"/>
<evidence type="ECO:0000256" key="5">
    <source>
        <dbReference type="ARBA" id="ARBA00022729"/>
    </source>
</evidence>
<feature type="region of interest" description="Disordered" evidence="10">
    <location>
        <begin position="438"/>
        <end position="457"/>
    </location>
</feature>
<evidence type="ECO:0000256" key="6">
    <source>
        <dbReference type="ARBA" id="ARBA00023136"/>
    </source>
</evidence>
<name>A0AAV9J7Z1_9PEZI</name>
<evidence type="ECO:0000256" key="8">
    <source>
        <dbReference type="ARBA" id="ARBA00023288"/>
    </source>
</evidence>
<feature type="chain" id="PRO_5043094716" description="1,3-beta-glucanosyltransferase" evidence="9">
    <location>
        <begin position="20"/>
        <end position="485"/>
    </location>
</feature>
<evidence type="ECO:0000256" key="7">
    <source>
        <dbReference type="ARBA" id="ARBA00023180"/>
    </source>
</evidence>
<dbReference type="Proteomes" id="UP001324427">
    <property type="component" value="Unassembled WGS sequence"/>
</dbReference>
<dbReference type="PANTHER" id="PTHR31468:SF5">
    <property type="entry name" value="1,3-BETA-GLUCANOSYLTRANSFERASE GAS5"/>
    <property type="match status" value="1"/>
</dbReference>
<dbReference type="GO" id="GO:0071970">
    <property type="term" value="P:fungal-type cell wall (1-&gt;3)-beta-D-glucan biosynthetic process"/>
    <property type="evidence" value="ECO:0007669"/>
    <property type="project" value="TreeGrafter"/>
</dbReference>
<keyword evidence="5 9" id="KW-0732">Signal</keyword>
<evidence type="ECO:0000256" key="3">
    <source>
        <dbReference type="ARBA" id="ARBA00022622"/>
    </source>
</evidence>
<dbReference type="InterPro" id="IPR017853">
    <property type="entry name" value="GH"/>
</dbReference>
<comment type="similarity">
    <text evidence="2 9">Belongs to the glycosyl hydrolase 72 family.</text>
</comment>
<protein>
    <recommendedName>
        <fullName evidence="9">1,3-beta-glucanosyltransferase</fullName>
        <ecNumber evidence="9">2.4.1.-</ecNumber>
    </recommendedName>
</protein>
<evidence type="ECO:0000313" key="12">
    <source>
        <dbReference type="Proteomes" id="UP001324427"/>
    </source>
</evidence>
<organism evidence="11 12">
    <name type="scientific">Oleoguttula mirabilis</name>
    <dbReference type="NCBI Taxonomy" id="1507867"/>
    <lineage>
        <taxon>Eukaryota</taxon>
        <taxon>Fungi</taxon>
        <taxon>Dikarya</taxon>
        <taxon>Ascomycota</taxon>
        <taxon>Pezizomycotina</taxon>
        <taxon>Dothideomycetes</taxon>
        <taxon>Dothideomycetidae</taxon>
        <taxon>Mycosphaerellales</taxon>
        <taxon>Teratosphaeriaceae</taxon>
        <taxon>Oleoguttula</taxon>
    </lineage>
</organism>
<feature type="region of interest" description="Disordered" evidence="10">
    <location>
        <begin position="395"/>
        <end position="420"/>
    </location>
</feature>
<dbReference type="EMBL" id="JAVFHQ010000056">
    <property type="protein sequence ID" value="KAK4541144.1"/>
    <property type="molecule type" value="Genomic_DNA"/>
</dbReference>
<evidence type="ECO:0000256" key="2">
    <source>
        <dbReference type="ARBA" id="ARBA00007528"/>
    </source>
</evidence>
<evidence type="ECO:0000256" key="1">
    <source>
        <dbReference type="ARBA" id="ARBA00004609"/>
    </source>
</evidence>
<feature type="compositionally biased region" description="Low complexity" evidence="10">
    <location>
        <begin position="408"/>
        <end position="420"/>
    </location>
</feature>
<keyword evidence="7" id="KW-0325">Glycoprotein</keyword>
<dbReference type="InterPro" id="IPR004886">
    <property type="entry name" value="Glucanosyltransferase"/>
</dbReference>
<sequence length="485" mass="50478">MKTIQTLSAAAALAATALAQITPLAKLEARATSTTSGTATVTSTTTLPTITTRGNAFFNGTADSDRFYIRGVDYQPGGSSTATDPLADYATCSRDIPYFQKLGLNAIRVYTVDNSKSHDECMAALANAGIYLALDVNTPNYSLNRDEPAESYNPTYLQSIFATIDAFQGYSNTLLFFSGNEVIDTANSTSAAPYVKAVTRDMRQYIGERGYRSIPVGYSAADVSSNQYLMAQYMDCGTAASRSDFYAINNYEWCDPSSYTTSGWDVLVEQYGNYSLPLFMSEYGCITNTRTFKESAALYTTDMTSVFSGGLVYEYSQEGNDYGIVTIDGTTVTAVGDQFSDLQTELAGTTNPSSGGNYSTTGVAQDCPSQSDDWDTSPWLASALPATPSGAIKYFEDGAGTGPGLSGDGSQDAAGGSSSTASADAGIVSTTYTGTTAVASSTGSSTSSASASSAASAGRGGQMGMAPLVCGMVVAISVGMGAALL</sequence>
<evidence type="ECO:0000256" key="10">
    <source>
        <dbReference type="SAM" id="MobiDB-lite"/>
    </source>
</evidence>
<evidence type="ECO:0000256" key="9">
    <source>
        <dbReference type="RuleBase" id="RU361209"/>
    </source>
</evidence>
<dbReference type="AlphaFoldDB" id="A0AAV9J7Z1"/>
<keyword evidence="3 9" id="KW-0336">GPI-anchor</keyword>
<dbReference type="GO" id="GO:0005886">
    <property type="term" value="C:plasma membrane"/>
    <property type="evidence" value="ECO:0007669"/>
    <property type="project" value="UniProtKB-SubCell"/>
</dbReference>
<evidence type="ECO:0000256" key="4">
    <source>
        <dbReference type="ARBA" id="ARBA00022679"/>
    </source>
</evidence>
<dbReference type="SUPFAM" id="SSF51445">
    <property type="entry name" value="(Trans)glycosidases"/>
    <property type="match status" value="1"/>
</dbReference>
<keyword evidence="4 9" id="KW-0808">Transferase</keyword>